<dbReference type="Proteomes" id="UP000093561">
    <property type="component" value="Unassembled WGS sequence"/>
</dbReference>
<dbReference type="AlphaFoldDB" id="A0AAF5PQC5"/>
<reference evidence="2" key="3">
    <citation type="submission" date="2024-02" db="UniProtKB">
        <authorList>
            <consortium name="WormBaseParasite"/>
        </authorList>
    </citation>
    <scope>IDENTIFICATION</scope>
    <source>
        <strain evidence="2">pt0022</strain>
    </source>
</reference>
<protein>
    <submittedName>
        <fullName evidence="2">Uncharacterized protein</fullName>
    </submittedName>
</protein>
<accession>A0AAF5PQC5</accession>
<organism evidence="1 2">
    <name type="scientific">Wuchereria bancrofti</name>
    <dbReference type="NCBI Taxonomy" id="6293"/>
    <lineage>
        <taxon>Eukaryota</taxon>
        <taxon>Metazoa</taxon>
        <taxon>Ecdysozoa</taxon>
        <taxon>Nematoda</taxon>
        <taxon>Chromadorea</taxon>
        <taxon>Rhabditida</taxon>
        <taxon>Spirurina</taxon>
        <taxon>Spiruromorpha</taxon>
        <taxon>Filarioidea</taxon>
        <taxon>Onchocercidae</taxon>
        <taxon>Wuchereria</taxon>
    </lineage>
</organism>
<name>A0AAF5PQC5_WUCBA</name>
<proteinExistence type="predicted"/>
<sequence>MLPKLVEAFSDTYDEDMMLYPVQEKLFGLDSMSSGCKVVTQIRKLTSFLERVLERHLEQLSKSVKK</sequence>
<reference evidence="1" key="2">
    <citation type="journal article" date="2016" name="Mol. Ecol.">
        <title>Population genomics of the filarial nematode parasite Wuchereria bancrofti from mosquitoes.</title>
        <authorList>
            <person name="Small S.T."/>
            <person name="Reimer L.J."/>
            <person name="Tisch D.J."/>
            <person name="King C.L."/>
            <person name="Christensen B.M."/>
            <person name="Siba P.M."/>
            <person name="Kazura J.W."/>
            <person name="Serre D."/>
            <person name="Zimmerman P.A."/>
        </authorList>
    </citation>
    <scope>NUCLEOTIDE SEQUENCE</scope>
    <source>
        <strain evidence="1">pt0022</strain>
    </source>
</reference>
<evidence type="ECO:0000313" key="2">
    <source>
        <dbReference type="WBParaSite" id="mrna-Wban_04059"/>
    </source>
</evidence>
<reference evidence="1" key="1">
    <citation type="submission" date="2015-03" db="EMBL/GenBank/DDBJ databases">
        <title>Wuchereria bancrofti Genome Sequencing Papua New Guinea Strain.</title>
        <authorList>
            <person name="Small S.T."/>
            <person name="Serre D."/>
            <person name="Zimmerman P.A."/>
        </authorList>
    </citation>
    <scope>NUCLEOTIDE SEQUENCE [LARGE SCALE GENOMIC DNA]</scope>
    <source>
        <strain evidence="1">pt0022</strain>
    </source>
</reference>
<evidence type="ECO:0000313" key="1">
    <source>
        <dbReference type="Proteomes" id="UP000093561"/>
    </source>
</evidence>
<dbReference type="WBParaSite" id="mrna-Wban_04059">
    <property type="protein sequence ID" value="mrna-Wban_04059"/>
    <property type="gene ID" value="Wban_04059"/>
</dbReference>